<dbReference type="InterPro" id="IPR011322">
    <property type="entry name" value="N-reg_PII-like_a/b"/>
</dbReference>
<dbReference type="Gene3D" id="3.30.70.790">
    <property type="entry name" value="UreE, C-terminal domain"/>
    <property type="match status" value="1"/>
</dbReference>
<organism evidence="2 3">
    <name type="scientific">Roseibium algae</name>
    <dbReference type="NCBI Taxonomy" id="3123038"/>
    <lineage>
        <taxon>Bacteria</taxon>
        <taxon>Pseudomonadati</taxon>
        <taxon>Pseudomonadota</taxon>
        <taxon>Alphaproteobacteria</taxon>
        <taxon>Hyphomicrobiales</taxon>
        <taxon>Stappiaceae</taxon>
        <taxon>Roseibium</taxon>
    </lineage>
</organism>
<comment type="caution">
    <text evidence="2">The sequence shown here is derived from an EMBL/GenBank/DDBJ whole genome shotgun (WGS) entry which is preliminary data.</text>
</comment>
<name>A0ABU8TMV1_9HYPH</name>
<reference evidence="2 3" key="1">
    <citation type="submission" date="2024-02" db="EMBL/GenBank/DDBJ databases">
        <title>Roseibium algae sp. nov., isolated from marine alga (Grateloupia sp.), showing potential in myo-inositol conversion.</title>
        <authorList>
            <person name="Wang Y."/>
        </authorList>
    </citation>
    <scope>NUCLEOTIDE SEQUENCE [LARGE SCALE GENOMIC DNA]</scope>
    <source>
        <strain evidence="2 3">H3510</strain>
    </source>
</reference>
<protein>
    <submittedName>
        <fullName evidence="2">DUF2007 domain-containing protein</fullName>
    </submittedName>
</protein>
<feature type="domain" description="DUF2007" evidence="1">
    <location>
        <begin position="1"/>
        <end position="66"/>
    </location>
</feature>
<dbReference type="InterPro" id="IPR018551">
    <property type="entry name" value="DUF2007"/>
</dbReference>
<dbReference type="SUPFAM" id="SSF54913">
    <property type="entry name" value="GlnB-like"/>
    <property type="match status" value="1"/>
</dbReference>
<dbReference type="Pfam" id="PF09413">
    <property type="entry name" value="DUF2007"/>
    <property type="match status" value="1"/>
</dbReference>
<evidence type="ECO:0000313" key="3">
    <source>
        <dbReference type="Proteomes" id="UP001385499"/>
    </source>
</evidence>
<proteinExistence type="predicted"/>
<dbReference type="EMBL" id="JBAKIA010000011">
    <property type="protein sequence ID" value="MEJ8475508.1"/>
    <property type="molecule type" value="Genomic_DNA"/>
</dbReference>
<sequence length="80" mass="8958">MEELIRTNDPVLISFLEHLLNEAEIIHFVADGNMSIMEGSLGMLPRRVLIDASQMIKARHLMTEAGLAHELRVQSDSSQS</sequence>
<dbReference type="Proteomes" id="UP001385499">
    <property type="component" value="Unassembled WGS sequence"/>
</dbReference>
<accession>A0ABU8TMV1</accession>
<gene>
    <name evidence="2" type="ORF">V6575_15535</name>
</gene>
<evidence type="ECO:0000259" key="1">
    <source>
        <dbReference type="Pfam" id="PF09413"/>
    </source>
</evidence>
<evidence type="ECO:0000313" key="2">
    <source>
        <dbReference type="EMBL" id="MEJ8475508.1"/>
    </source>
</evidence>
<keyword evidence="3" id="KW-1185">Reference proteome</keyword>
<dbReference type="RefSeq" id="WP_340275620.1">
    <property type="nucleotide sequence ID" value="NZ_JBAKIA010000011.1"/>
</dbReference>